<dbReference type="InterPro" id="IPR032016">
    <property type="entry name" value="MKRN2OS-like"/>
</dbReference>
<organism evidence="3 4">
    <name type="scientific">Oedothorax gibbosus</name>
    <dbReference type="NCBI Taxonomy" id="931172"/>
    <lineage>
        <taxon>Eukaryota</taxon>
        <taxon>Metazoa</taxon>
        <taxon>Ecdysozoa</taxon>
        <taxon>Arthropoda</taxon>
        <taxon>Chelicerata</taxon>
        <taxon>Arachnida</taxon>
        <taxon>Araneae</taxon>
        <taxon>Araneomorphae</taxon>
        <taxon>Entelegynae</taxon>
        <taxon>Araneoidea</taxon>
        <taxon>Linyphiidae</taxon>
        <taxon>Erigoninae</taxon>
        <taxon>Oedothorax</taxon>
    </lineage>
</organism>
<dbReference type="Proteomes" id="UP000827092">
    <property type="component" value="Unassembled WGS sequence"/>
</dbReference>
<keyword evidence="4" id="KW-1185">Reference proteome</keyword>
<evidence type="ECO:0000259" key="1">
    <source>
        <dbReference type="Pfam" id="PF16044"/>
    </source>
</evidence>
<proteinExistence type="predicted"/>
<reference evidence="3 4" key="1">
    <citation type="journal article" date="2022" name="Nat. Ecol. Evol.">
        <title>A masculinizing supergene underlies an exaggerated male reproductive morph in a spider.</title>
        <authorList>
            <person name="Hendrickx F."/>
            <person name="De Corte Z."/>
            <person name="Sonet G."/>
            <person name="Van Belleghem S.M."/>
            <person name="Kostlbacher S."/>
            <person name="Vangestel C."/>
        </authorList>
    </citation>
    <scope>NUCLEOTIDE SEQUENCE [LARGE SCALE GENOMIC DNA]</scope>
    <source>
        <strain evidence="3">W744_W776</strain>
    </source>
</reference>
<evidence type="ECO:0000259" key="2">
    <source>
        <dbReference type="Pfam" id="PF22795"/>
    </source>
</evidence>
<dbReference type="InterPro" id="IPR053922">
    <property type="entry name" value="MKRN2OS-like_N"/>
</dbReference>
<gene>
    <name evidence="3" type="ORF">JTE90_011031</name>
</gene>
<protein>
    <recommendedName>
        <fullName evidence="5">MKRN2 opposite strand protein</fullName>
    </recommendedName>
</protein>
<dbReference type="InterPro" id="IPR053921">
    <property type="entry name" value="MKRN2OS-like_C"/>
</dbReference>
<dbReference type="Pfam" id="PF22795">
    <property type="entry name" value="DUF4796_N"/>
    <property type="match status" value="1"/>
</dbReference>
<accession>A0AAV6VE08</accession>
<name>A0AAV6VE08_9ARAC</name>
<dbReference type="Pfam" id="PF16044">
    <property type="entry name" value="DUF4796_C"/>
    <property type="match status" value="1"/>
</dbReference>
<evidence type="ECO:0000313" key="4">
    <source>
        <dbReference type="Proteomes" id="UP000827092"/>
    </source>
</evidence>
<evidence type="ECO:0000313" key="3">
    <source>
        <dbReference type="EMBL" id="KAG8194421.1"/>
    </source>
</evidence>
<feature type="domain" description="MKRN2 opposite strand protein-like N-terminal" evidence="2">
    <location>
        <begin position="6"/>
        <end position="36"/>
    </location>
</feature>
<dbReference type="PANTHER" id="PTHR33963">
    <property type="entry name" value="MKRN2 OPPOSITE STRAND PROTEIN"/>
    <property type="match status" value="1"/>
</dbReference>
<evidence type="ECO:0008006" key="5">
    <source>
        <dbReference type="Google" id="ProtNLM"/>
    </source>
</evidence>
<sequence length="212" mass="24702">MMNNDPGIICFQHCLKNAKVFTFKFPDTCHFCRKDLSNTELRIPPFKVPYPFCKGNTEPNILVIKPTIGDFLNHYENSSDLHIGVTDSTGLVYEYDMNGKEKSSGQTWLQCLPIKVVENITFSQKIYWDQVLTDVFNQSQWTSEWYNQDSHNCYSFVLTFLRSLQFQELHPYLKDKTTFCEQFVLPQACIAAKYISLYRQVKTESIVIKTTS</sequence>
<feature type="domain" description="MKRN2 opposite strand protein-like C-terminal" evidence="1">
    <location>
        <begin position="45"/>
        <end position="201"/>
    </location>
</feature>
<dbReference type="EMBL" id="JAFNEN010000103">
    <property type="protein sequence ID" value="KAG8194421.1"/>
    <property type="molecule type" value="Genomic_DNA"/>
</dbReference>
<dbReference type="AlphaFoldDB" id="A0AAV6VE08"/>
<dbReference type="PANTHER" id="PTHR33963:SF2">
    <property type="entry name" value="MKRN2 OPPOSITE STRAND PROTEIN"/>
    <property type="match status" value="1"/>
</dbReference>
<comment type="caution">
    <text evidence="3">The sequence shown here is derived from an EMBL/GenBank/DDBJ whole genome shotgun (WGS) entry which is preliminary data.</text>
</comment>